<accession>A0A0A9A3P8</accession>
<evidence type="ECO:0000313" key="1">
    <source>
        <dbReference type="EMBL" id="JAD45721.1"/>
    </source>
</evidence>
<organism evidence="1">
    <name type="scientific">Arundo donax</name>
    <name type="common">Giant reed</name>
    <name type="synonym">Donax arundinaceus</name>
    <dbReference type="NCBI Taxonomy" id="35708"/>
    <lineage>
        <taxon>Eukaryota</taxon>
        <taxon>Viridiplantae</taxon>
        <taxon>Streptophyta</taxon>
        <taxon>Embryophyta</taxon>
        <taxon>Tracheophyta</taxon>
        <taxon>Spermatophyta</taxon>
        <taxon>Magnoliopsida</taxon>
        <taxon>Liliopsida</taxon>
        <taxon>Poales</taxon>
        <taxon>Poaceae</taxon>
        <taxon>PACMAD clade</taxon>
        <taxon>Arundinoideae</taxon>
        <taxon>Arundineae</taxon>
        <taxon>Arundo</taxon>
    </lineage>
</organism>
<reference evidence="1" key="2">
    <citation type="journal article" date="2015" name="Data Brief">
        <title>Shoot transcriptome of the giant reed, Arundo donax.</title>
        <authorList>
            <person name="Barrero R.A."/>
            <person name="Guerrero F.D."/>
            <person name="Moolhuijzen P."/>
            <person name="Goolsby J.A."/>
            <person name="Tidwell J."/>
            <person name="Bellgard S.E."/>
            <person name="Bellgard M.I."/>
        </authorList>
    </citation>
    <scope>NUCLEOTIDE SEQUENCE</scope>
    <source>
        <tissue evidence="1">Shoot tissue taken approximately 20 cm above the soil surface</tissue>
    </source>
</reference>
<reference evidence="1" key="1">
    <citation type="submission" date="2014-09" db="EMBL/GenBank/DDBJ databases">
        <authorList>
            <person name="Magalhaes I.L.F."/>
            <person name="Oliveira U."/>
            <person name="Santos F.R."/>
            <person name="Vidigal T.H.D.A."/>
            <person name="Brescovit A.D."/>
            <person name="Santos A.J."/>
        </authorList>
    </citation>
    <scope>NUCLEOTIDE SEQUENCE</scope>
    <source>
        <tissue evidence="1">Shoot tissue taken approximately 20 cm above the soil surface</tissue>
    </source>
</reference>
<proteinExistence type="predicted"/>
<protein>
    <submittedName>
        <fullName evidence="1">Uncharacterized protein</fullName>
    </submittedName>
</protein>
<name>A0A0A9A3P8_ARUDO</name>
<dbReference type="AlphaFoldDB" id="A0A0A9A3P8"/>
<sequence>MVTLVIYIIYIGEIRLIELQNPMRLAI</sequence>
<dbReference type="EMBL" id="GBRH01252174">
    <property type="protein sequence ID" value="JAD45721.1"/>
    <property type="molecule type" value="Transcribed_RNA"/>
</dbReference>